<evidence type="ECO:0000256" key="2">
    <source>
        <dbReference type="SAM" id="Phobius"/>
    </source>
</evidence>
<dbReference type="AlphaFoldDB" id="A0A922HY40"/>
<reference evidence="4" key="1">
    <citation type="submission" date="2013-05" db="EMBL/GenBank/DDBJ databases">
        <authorList>
            <person name="Yim A.K.Y."/>
            <person name="Chan T.F."/>
            <person name="Ji K.M."/>
            <person name="Liu X.Y."/>
            <person name="Zhou J.W."/>
            <person name="Li R.Q."/>
            <person name="Yang K.Y."/>
            <person name="Li J."/>
            <person name="Li M."/>
            <person name="Law P.T.W."/>
            <person name="Wu Y.L."/>
            <person name="Cai Z.L."/>
            <person name="Qin H."/>
            <person name="Bao Y."/>
            <person name="Leung R.K.K."/>
            <person name="Ng P.K.S."/>
            <person name="Zou J."/>
            <person name="Zhong X.J."/>
            <person name="Ran P.X."/>
            <person name="Zhong N.S."/>
            <person name="Liu Z.G."/>
            <person name="Tsui S.K.W."/>
        </authorList>
    </citation>
    <scope>NUCLEOTIDE SEQUENCE</scope>
    <source>
        <strain evidence="4">Derf</strain>
        <tissue evidence="4">Whole organism</tissue>
    </source>
</reference>
<feature type="compositionally biased region" description="Low complexity" evidence="1">
    <location>
        <begin position="346"/>
        <end position="359"/>
    </location>
</feature>
<accession>A0A922HY40</accession>
<keyword evidence="2" id="KW-0472">Membrane</keyword>
<protein>
    <submittedName>
        <fullName evidence="4">Uncharacterized protein</fullName>
    </submittedName>
</protein>
<sequence length="372" mass="42602">MKILSIIWIIWMIMTIIICKVHSFDNNNDQQSNDPKRCMEFEVNEIDAITYMNNGSRLIIIDNDFWMLNDNLKELPTIQTKRSIIDLISTKWQPRLETILQKLQTIDSNRSEIDLAENNQFRIDAAVNIKLKAENGRCVPTNQLLIYSTLPNNNGPLITVHENDHIYSSSNLSEFDILRAVKSVDFTKNINGMTYFNNMTIIFQGKYFTTIRCVNGEWSEIFHKEIDQAFPKAMIDPDSVDMSSSNNEIQYDNTYVLLFYRQQYLACSVLGDSPCEGPYNVMSELFNVDHLCFNLEDNDRYMIVLSVFAIIALVILSIIAMTLYGFFKKPVNMNEKQHVSYSSLKTGNDNNTTTATGIGSESKPMSTTNGKS</sequence>
<evidence type="ECO:0000313" key="4">
    <source>
        <dbReference type="EMBL" id="KAH9511863.1"/>
    </source>
</evidence>
<evidence type="ECO:0000256" key="3">
    <source>
        <dbReference type="SAM" id="SignalP"/>
    </source>
</evidence>
<feature type="compositionally biased region" description="Polar residues" evidence="1">
    <location>
        <begin position="363"/>
        <end position="372"/>
    </location>
</feature>
<feature type="region of interest" description="Disordered" evidence="1">
    <location>
        <begin position="342"/>
        <end position="372"/>
    </location>
</feature>
<feature type="chain" id="PRO_5036857597" evidence="3">
    <location>
        <begin position="24"/>
        <end position="372"/>
    </location>
</feature>
<proteinExistence type="predicted"/>
<organism evidence="4 5">
    <name type="scientific">Dermatophagoides farinae</name>
    <name type="common">American house dust mite</name>
    <dbReference type="NCBI Taxonomy" id="6954"/>
    <lineage>
        <taxon>Eukaryota</taxon>
        <taxon>Metazoa</taxon>
        <taxon>Ecdysozoa</taxon>
        <taxon>Arthropoda</taxon>
        <taxon>Chelicerata</taxon>
        <taxon>Arachnida</taxon>
        <taxon>Acari</taxon>
        <taxon>Acariformes</taxon>
        <taxon>Sarcoptiformes</taxon>
        <taxon>Astigmata</taxon>
        <taxon>Psoroptidia</taxon>
        <taxon>Analgoidea</taxon>
        <taxon>Pyroglyphidae</taxon>
        <taxon>Dermatophagoidinae</taxon>
        <taxon>Dermatophagoides</taxon>
    </lineage>
</organism>
<keyword evidence="2" id="KW-1133">Transmembrane helix</keyword>
<evidence type="ECO:0000313" key="5">
    <source>
        <dbReference type="Proteomes" id="UP000790347"/>
    </source>
</evidence>
<feature type="transmembrane region" description="Helical" evidence="2">
    <location>
        <begin position="301"/>
        <end position="327"/>
    </location>
</feature>
<gene>
    <name evidence="4" type="ORF">DERF_010288</name>
</gene>
<keyword evidence="2" id="KW-0812">Transmembrane</keyword>
<name>A0A922HY40_DERFA</name>
<comment type="caution">
    <text evidence="4">The sequence shown here is derived from an EMBL/GenBank/DDBJ whole genome shotgun (WGS) entry which is preliminary data.</text>
</comment>
<feature type="signal peptide" evidence="3">
    <location>
        <begin position="1"/>
        <end position="23"/>
    </location>
</feature>
<reference evidence="4" key="2">
    <citation type="journal article" date="2022" name="Res Sq">
        <title>Comparative Genomics Reveals Insights into the Divergent Evolution of Astigmatic Mites and Household Pest Adaptations.</title>
        <authorList>
            <person name="Xiong Q."/>
            <person name="Wan A.T.-Y."/>
            <person name="Liu X.-Y."/>
            <person name="Fung C.S.-H."/>
            <person name="Xiao X."/>
            <person name="Malainual N."/>
            <person name="Hou J."/>
            <person name="Wang L."/>
            <person name="Wang M."/>
            <person name="Yang K."/>
            <person name="Cui Y."/>
            <person name="Leung E."/>
            <person name="Nong W."/>
            <person name="Shin S.-K."/>
            <person name="Au S."/>
            <person name="Jeong K.Y."/>
            <person name="Chew F.T."/>
            <person name="Hui J."/>
            <person name="Leung T.F."/>
            <person name="Tungtrongchitr A."/>
            <person name="Zhong N."/>
            <person name="Liu Z."/>
            <person name="Tsui S."/>
        </authorList>
    </citation>
    <scope>NUCLEOTIDE SEQUENCE</scope>
    <source>
        <strain evidence="4">Derf</strain>
        <tissue evidence="4">Whole organism</tissue>
    </source>
</reference>
<evidence type="ECO:0000256" key="1">
    <source>
        <dbReference type="SAM" id="MobiDB-lite"/>
    </source>
</evidence>
<dbReference type="EMBL" id="ASGP02000004">
    <property type="protein sequence ID" value="KAH9511863.1"/>
    <property type="molecule type" value="Genomic_DNA"/>
</dbReference>
<keyword evidence="5" id="KW-1185">Reference proteome</keyword>
<dbReference type="Proteomes" id="UP000790347">
    <property type="component" value="Unassembled WGS sequence"/>
</dbReference>
<keyword evidence="3" id="KW-0732">Signal</keyword>